<dbReference type="SUPFAM" id="SSF47413">
    <property type="entry name" value="lambda repressor-like DNA-binding domains"/>
    <property type="match status" value="1"/>
</dbReference>
<reference evidence="2" key="2">
    <citation type="submission" date="2021-04" db="EMBL/GenBank/DDBJ databases">
        <authorList>
            <person name="Gilroy R."/>
        </authorList>
    </citation>
    <scope>NUCLEOTIDE SEQUENCE</scope>
    <source>
        <strain evidence="2">876</strain>
    </source>
</reference>
<dbReference type="InterPro" id="IPR010982">
    <property type="entry name" value="Lambda_DNA-bd_dom_sf"/>
</dbReference>
<dbReference type="Gene3D" id="1.10.260.40">
    <property type="entry name" value="lambda repressor-like DNA-binding domains"/>
    <property type="match status" value="1"/>
</dbReference>
<gene>
    <name evidence="2" type="ORF">H9843_05965</name>
</gene>
<feature type="domain" description="HTH cro/C1-type" evidence="1">
    <location>
        <begin position="10"/>
        <end position="66"/>
    </location>
</feature>
<reference evidence="2" key="1">
    <citation type="journal article" date="2021" name="PeerJ">
        <title>Extensive microbial diversity within the chicken gut microbiome revealed by metagenomics and culture.</title>
        <authorList>
            <person name="Gilroy R."/>
            <person name="Ravi A."/>
            <person name="Getino M."/>
            <person name="Pursley I."/>
            <person name="Horton D.L."/>
            <person name="Alikhan N.F."/>
            <person name="Baker D."/>
            <person name="Gharbi K."/>
            <person name="Hall N."/>
            <person name="Watson M."/>
            <person name="Adriaenssens E.M."/>
            <person name="Foster-Nyarko E."/>
            <person name="Jarju S."/>
            <person name="Secka A."/>
            <person name="Antonio M."/>
            <person name="Oren A."/>
            <person name="Chaudhuri R.R."/>
            <person name="La Ragione R."/>
            <person name="Hildebrand F."/>
            <person name="Pallen M.J."/>
        </authorList>
    </citation>
    <scope>NUCLEOTIDE SEQUENCE</scope>
    <source>
        <strain evidence="2">876</strain>
    </source>
</reference>
<protein>
    <submittedName>
        <fullName evidence="2">Helix-turn-helix domain-containing protein</fullName>
    </submittedName>
</protein>
<dbReference type="EMBL" id="JAHLFK010000061">
    <property type="protein sequence ID" value="MBU3830421.1"/>
    <property type="molecule type" value="Genomic_DNA"/>
</dbReference>
<evidence type="ECO:0000313" key="3">
    <source>
        <dbReference type="Proteomes" id="UP000824180"/>
    </source>
</evidence>
<dbReference type="Pfam" id="PF01381">
    <property type="entry name" value="HTH_3"/>
    <property type="match status" value="1"/>
</dbReference>
<accession>A0A9E2NVM3</accession>
<dbReference type="SMART" id="SM00530">
    <property type="entry name" value="HTH_XRE"/>
    <property type="match status" value="1"/>
</dbReference>
<dbReference type="PROSITE" id="PS50943">
    <property type="entry name" value="HTH_CROC1"/>
    <property type="match status" value="1"/>
</dbReference>
<organism evidence="2 3">
    <name type="scientific">Candidatus Limosilactobacillus merdavium</name>
    <dbReference type="NCBI Taxonomy" id="2838651"/>
    <lineage>
        <taxon>Bacteria</taxon>
        <taxon>Bacillati</taxon>
        <taxon>Bacillota</taxon>
        <taxon>Bacilli</taxon>
        <taxon>Lactobacillales</taxon>
        <taxon>Lactobacillaceae</taxon>
        <taxon>Limosilactobacillus</taxon>
    </lineage>
</organism>
<dbReference type="AlphaFoldDB" id="A0A9E2NVM3"/>
<dbReference type="GO" id="GO:0003677">
    <property type="term" value="F:DNA binding"/>
    <property type="evidence" value="ECO:0007669"/>
    <property type="project" value="InterPro"/>
</dbReference>
<dbReference type="CDD" id="cd00093">
    <property type="entry name" value="HTH_XRE"/>
    <property type="match status" value="1"/>
</dbReference>
<sequence length="196" mass="22756">MDKKLVGERIKKIRQKLGESQEEFGKRFNPPVSKAAVSRWEKGTAKPEDERLKAIAERGNVSVDYLIYGTSAERFVKALEEIGLQGKFEGYTNKEGRYIKIKGNDHHAEEETRRNKLLNSFKDEMNIFKESELNNLDLSTITLFYKLFNYIKLANNDKAMEKLRDLFFYSNGISDGMVNYEKDESHEKIDDLLSNL</sequence>
<comment type="caution">
    <text evidence="2">The sequence shown here is derived from an EMBL/GenBank/DDBJ whole genome shotgun (WGS) entry which is preliminary data.</text>
</comment>
<dbReference type="InterPro" id="IPR001387">
    <property type="entry name" value="Cro/C1-type_HTH"/>
</dbReference>
<proteinExistence type="predicted"/>
<name>A0A9E2NVM3_9LACO</name>
<evidence type="ECO:0000259" key="1">
    <source>
        <dbReference type="PROSITE" id="PS50943"/>
    </source>
</evidence>
<dbReference type="Proteomes" id="UP000824180">
    <property type="component" value="Unassembled WGS sequence"/>
</dbReference>
<evidence type="ECO:0000313" key="2">
    <source>
        <dbReference type="EMBL" id="MBU3830421.1"/>
    </source>
</evidence>